<evidence type="ECO:0000313" key="2">
    <source>
        <dbReference type="EMBL" id="MCD7473202.1"/>
    </source>
</evidence>
<feature type="compositionally biased region" description="Acidic residues" evidence="1">
    <location>
        <begin position="220"/>
        <end position="232"/>
    </location>
</feature>
<name>A0ABS8TNR5_DATST</name>
<organism evidence="2 3">
    <name type="scientific">Datura stramonium</name>
    <name type="common">Jimsonweed</name>
    <name type="synonym">Common thornapple</name>
    <dbReference type="NCBI Taxonomy" id="4076"/>
    <lineage>
        <taxon>Eukaryota</taxon>
        <taxon>Viridiplantae</taxon>
        <taxon>Streptophyta</taxon>
        <taxon>Embryophyta</taxon>
        <taxon>Tracheophyta</taxon>
        <taxon>Spermatophyta</taxon>
        <taxon>Magnoliopsida</taxon>
        <taxon>eudicotyledons</taxon>
        <taxon>Gunneridae</taxon>
        <taxon>Pentapetalae</taxon>
        <taxon>asterids</taxon>
        <taxon>lamiids</taxon>
        <taxon>Solanales</taxon>
        <taxon>Solanaceae</taxon>
        <taxon>Solanoideae</taxon>
        <taxon>Datureae</taxon>
        <taxon>Datura</taxon>
    </lineage>
</organism>
<evidence type="ECO:0000256" key="1">
    <source>
        <dbReference type="SAM" id="MobiDB-lite"/>
    </source>
</evidence>
<dbReference type="Proteomes" id="UP000823775">
    <property type="component" value="Unassembled WGS sequence"/>
</dbReference>
<keyword evidence="3" id="KW-1185">Reference proteome</keyword>
<feature type="region of interest" description="Disordered" evidence="1">
    <location>
        <begin position="1"/>
        <end position="33"/>
    </location>
</feature>
<reference evidence="2 3" key="1">
    <citation type="journal article" date="2021" name="BMC Genomics">
        <title>Datura genome reveals duplications of psychoactive alkaloid biosynthetic genes and high mutation rate following tissue culture.</title>
        <authorList>
            <person name="Rajewski A."/>
            <person name="Carter-House D."/>
            <person name="Stajich J."/>
            <person name="Litt A."/>
        </authorList>
    </citation>
    <scope>NUCLEOTIDE SEQUENCE [LARGE SCALE GENOMIC DNA]</scope>
    <source>
        <strain evidence="2">AR-01</strain>
    </source>
</reference>
<feature type="compositionally biased region" description="Low complexity" evidence="1">
    <location>
        <begin position="1"/>
        <end position="15"/>
    </location>
</feature>
<proteinExistence type="predicted"/>
<dbReference type="EMBL" id="JACEIK010001935">
    <property type="protein sequence ID" value="MCD7473202.1"/>
    <property type="molecule type" value="Genomic_DNA"/>
</dbReference>
<protein>
    <submittedName>
        <fullName evidence="2">Uncharacterized protein</fullName>
    </submittedName>
</protein>
<accession>A0ABS8TNR5</accession>
<feature type="region of interest" description="Disordered" evidence="1">
    <location>
        <begin position="210"/>
        <end position="233"/>
    </location>
</feature>
<gene>
    <name evidence="2" type="ORF">HAX54_014858</name>
</gene>
<sequence length="244" mass="27411">MVPKASKGKVVASSSHGNKRSRVGQEVPNEDVSMPTTTTKALWAPLDHKERRLYTLGFNFVFNDLGDCNWNMVKKVLVNWDPKEISNQVKIIGKIVNFLRPPIEQLDTLNHSNSITRNHVTHVTRERMCLVFALMTGRPVNGSVIIKDALRRKGPRYDSKGLDVTKTKEPKGIHGLVLSISERNMRIDNHSRVLFRVGLGFVEPFNDDAIDEEQARVDSDLESDDDGDDAEMGEVAFASIDDEN</sequence>
<comment type="caution">
    <text evidence="2">The sequence shown here is derived from an EMBL/GenBank/DDBJ whole genome shotgun (WGS) entry which is preliminary data.</text>
</comment>
<evidence type="ECO:0000313" key="3">
    <source>
        <dbReference type="Proteomes" id="UP000823775"/>
    </source>
</evidence>